<dbReference type="InterPro" id="IPR036249">
    <property type="entry name" value="Thioredoxin-like_sf"/>
</dbReference>
<dbReference type="Gene3D" id="3.40.30.10">
    <property type="entry name" value="Glutaredoxin"/>
    <property type="match status" value="1"/>
</dbReference>
<dbReference type="EMBL" id="JABWMJ010000001">
    <property type="protein sequence ID" value="NUZ04609.1"/>
    <property type="molecule type" value="Genomic_DNA"/>
</dbReference>
<dbReference type="PROSITE" id="PS51352">
    <property type="entry name" value="THIOREDOXIN_2"/>
    <property type="match status" value="1"/>
</dbReference>
<keyword evidence="4" id="KW-0249">Electron transport</keyword>
<dbReference type="PROSITE" id="PS00194">
    <property type="entry name" value="THIOREDOXIN_1"/>
    <property type="match status" value="1"/>
</dbReference>
<comment type="similarity">
    <text evidence="1">Belongs to the thioredoxin family.</text>
</comment>
<dbReference type="InterPro" id="IPR005746">
    <property type="entry name" value="Thioredoxin"/>
</dbReference>
<dbReference type="Proteomes" id="UP000529637">
    <property type="component" value="Unassembled WGS sequence"/>
</dbReference>
<gene>
    <name evidence="9" type="primary">trxC</name>
    <name evidence="9" type="ORF">HQN59_02435</name>
</gene>
<dbReference type="Gene3D" id="2.30.30.380">
    <property type="entry name" value="Zn-finger domain of Sec23/24"/>
    <property type="match status" value="1"/>
</dbReference>
<evidence type="ECO:0000313" key="9">
    <source>
        <dbReference type="EMBL" id="NUZ04609.1"/>
    </source>
</evidence>
<dbReference type="Pfam" id="PF00085">
    <property type="entry name" value="Thioredoxin"/>
    <property type="match status" value="1"/>
</dbReference>
<dbReference type="CDD" id="cd02947">
    <property type="entry name" value="TRX_family"/>
    <property type="match status" value="1"/>
</dbReference>
<name>A0A7Y6TV12_9BURK</name>
<comment type="caution">
    <text evidence="9">The sequence shown here is derived from an EMBL/GenBank/DDBJ whole genome shotgun (WGS) entry which is preliminary data.</text>
</comment>
<dbReference type="GO" id="GO:0005829">
    <property type="term" value="C:cytosol"/>
    <property type="evidence" value="ECO:0007669"/>
    <property type="project" value="TreeGrafter"/>
</dbReference>
<dbReference type="NCBIfam" id="NF008229">
    <property type="entry name" value="PRK10996.1"/>
    <property type="match status" value="1"/>
</dbReference>
<evidence type="ECO:0000256" key="2">
    <source>
        <dbReference type="ARBA" id="ARBA00022448"/>
    </source>
</evidence>
<feature type="domain" description="Thioredoxin" evidence="8">
    <location>
        <begin position="34"/>
        <end position="140"/>
    </location>
</feature>
<dbReference type="InterPro" id="IPR049299">
    <property type="entry name" value="Thio2_N"/>
</dbReference>
<dbReference type="InterPro" id="IPR013766">
    <property type="entry name" value="Thioredoxin_domain"/>
</dbReference>
<organism evidence="9 10">
    <name type="scientific">Piscinibacter koreensis</name>
    <dbReference type="NCBI Taxonomy" id="2742824"/>
    <lineage>
        <taxon>Bacteria</taxon>
        <taxon>Pseudomonadati</taxon>
        <taxon>Pseudomonadota</taxon>
        <taxon>Betaproteobacteria</taxon>
        <taxon>Burkholderiales</taxon>
        <taxon>Sphaerotilaceae</taxon>
        <taxon>Piscinibacter</taxon>
    </lineage>
</organism>
<evidence type="ECO:0000259" key="8">
    <source>
        <dbReference type="PROSITE" id="PS51352"/>
    </source>
</evidence>
<keyword evidence="6" id="KW-0676">Redox-active center</keyword>
<evidence type="ECO:0000256" key="6">
    <source>
        <dbReference type="ARBA" id="ARBA00023284"/>
    </source>
</evidence>
<keyword evidence="5" id="KW-1015">Disulfide bond</keyword>
<dbReference type="RefSeq" id="WP_176065690.1">
    <property type="nucleotide sequence ID" value="NZ_JABWMJ010000001.1"/>
</dbReference>
<keyword evidence="10" id="KW-1185">Reference proteome</keyword>
<reference evidence="9 10" key="1">
    <citation type="submission" date="2020-06" db="EMBL/GenBank/DDBJ databases">
        <title>Schlegella sp. ID0723 isolated from air conditioner.</title>
        <authorList>
            <person name="Kim D.Y."/>
            <person name="Kim D.-U."/>
        </authorList>
    </citation>
    <scope>NUCLEOTIDE SEQUENCE [LARGE SCALE GENOMIC DNA]</scope>
    <source>
        <strain evidence="9 10">ID0723</strain>
    </source>
</reference>
<accession>A0A7Y6TV12</accession>
<keyword evidence="3" id="KW-0479">Metal-binding</keyword>
<dbReference type="PANTHER" id="PTHR45663">
    <property type="entry name" value="GEO12009P1"/>
    <property type="match status" value="1"/>
</dbReference>
<dbReference type="GO" id="GO:0045454">
    <property type="term" value="P:cell redox homeostasis"/>
    <property type="evidence" value="ECO:0007669"/>
    <property type="project" value="TreeGrafter"/>
</dbReference>
<evidence type="ECO:0000256" key="3">
    <source>
        <dbReference type="ARBA" id="ARBA00022723"/>
    </source>
</evidence>
<dbReference type="PANTHER" id="PTHR45663:SF11">
    <property type="entry name" value="GEO12009P1"/>
    <property type="match status" value="1"/>
</dbReference>
<dbReference type="GO" id="GO:0046872">
    <property type="term" value="F:metal ion binding"/>
    <property type="evidence" value="ECO:0007669"/>
    <property type="project" value="UniProtKB-KW"/>
</dbReference>
<evidence type="ECO:0000256" key="5">
    <source>
        <dbReference type="ARBA" id="ARBA00023157"/>
    </source>
</evidence>
<dbReference type="NCBIfam" id="TIGR01068">
    <property type="entry name" value="thioredoxin"/>
    <property type="match status" value="1"/>
</dbReference>
<keyword evidence="2" id="KW-0813">Transport</keyword>
<dbReference type="SUPFAM" id="SSF52833">
    <property type="entry name" value="Thioredoxin-like"/>
    <property type="match status" value="1"/>
</dbReference>
<protein>
    <recommendedName>
        <fullName evidence="7">Thioredoxin</fullName>
    </recommendedName>
</protein>
<dbReference type="InterPro" id="IPR017937">
    <property type="entry name" value="Thioredoxin_CS"/>
</dbReference>
<evidence type="ECO:0000313" key="10">
    <source>
        <dbReference type="Proteomes" id="UP000529637"/>
    </source>
</evidence>
<evidence type="ECO:0000256" key="4">
    <source>
        <dbReference type="ARBA" id="ARBA00022982"/>
    </source>
</evidence>
<proteinExistence type="inferred from homology"/>
<dbReference type="GO" id="GO:0015035">
    <property type="term" value="F:protein-disulfide reductase activity"/>
    <property type="evidence" value="ECO:0007669"/>
    <property type="project" value="UniProtKB-UniRule"/>
</dbReference>
<evidence type="ECO:0000256" key="1">
    <source>
        <dbReference type="ARBA" id="ARBA00008987"/>
    </source>
</evidence>
<dbReference type="PRINTS" id="PR00421">
    <property type="entry name" value="THIOREDOXIN"/>
</dbReference>
<evidence type="ECO:0000256" key="7">
    <source>
        <dbReference type="NCBIfam" id="TIGR01068"/>
    </source>
</evidence>
<dbReference type="Pfam" id="PF21352">
    <property type="entry name" value="Zn_ribbon_Thio2"/>
    <property type="match status" value="1"/>
</dbReference>
<dbReference type="AlphaFoldDB" id="A0A7Y6TV12"/>
<sequence length="140" mass="15111">MLIVCAHCLKTNRVPDERTTQDPICGHCRNELLGAVPVALDDASFDAVAAKTELPIVVDFWADWCGPCHAMAPQFAAAAAQLKGRALFAKVDSDRSPLTSARFGIRSIPTLVLMRGGREVRRQAGAVQAAQIVNWVSRDA</sequence>